<dbReference type="AlphaFoldDB" id="A0A7C9KWV7"/>
<dbReference type="SUPFAM" id="SSF52833">
    <property type="entry name" value="Thioredoxin-like"/>
    <property type="match status" value="1"/>
</dbReference>
<comment type="subcellular location">
    <subcellularLocation>
        <location evidence="1">Periplasm</location>
    </subcellularLocation>
</comment>
<evidence type="ECO:0000256" key="1">
    <source>
        <dbReference type="RuleBase" id="RU364038"/>
    </source>
</evidence>
<keyword evidence="1" id="KW-0732">Signal</keyword>
<feature type="transmembrane region" description="Helical" evidence="2">
    <location>
        <begin position="148"/>
        <end position="166"/>
    </location>
</feature>
<keyword evidence="1" id="KW-0574">Periplasm</keyword>
<keyword evidence="2" id="KW-1133">Transmembrane helix</keyword>
<protein>
    <recommendedName>
        <fullName evidence="1">Thiol:disulfide interchange protein</fullName>
    </recommendedName>
</protein>
<sequence>MKMMIIVKSSYFNHTNRQQLIHHSIQYSPIANKQNIKLLNNELFLVRELNALNNRNSIMSHSYSASLQGKTLSVISDQPYKNTPVIVMELGKNYRFYINDRSVYHDSTDQHSAMIYAAQNNDEARMIVSTINREIIRSKEKLKNRKKVAGYSILVAAIILIATSAWRMGITEGSNLAQNIQPSLNTTEKHHPINPPNRLSSLPHPGTIVPVSSAMTNVPIEQPKPTKKAEDYQYTAQRLRAAAQSGRYTIPLSSGHARTLYVFSDPMCPNCKIIEPALEELSRNYNVEIFPVTIIGGQQTANLVTPVLCTPFQERKPFWKQLYQADVGMVPNNQQASLVSCDIGKQALAKNDAAFNFYNLLGTPSLLSDDGRYIPLESLKSDDALSAFLNSPIQ</sequence>
<name>A0A7C9KWV7_9GAMM</name>
<keyword evidence="2" id="KW-0812">Transmembrane</keyword>
<keyword evidence="1" id="KW-0676">Redox-active center</keyword>
<comment type="similarity">
    <text evidence="1">Belongs to the thioredoxin family. DsbC subfamily.</text>
</comment>
<proteinExistence type="inferred from homology"/>
<dbReference type="GO" id="GO:0042597">
    <property type="term" value="C:periplasmic space"/>
    <property type="evidence" value="ECO:0007669"/>
    <property type="project" value="UniProtKB-SubCell"/>
</dbReference>
<comment type="caution">
    <text evidence="3">The sequence shown here is derived from an EMBL/GenBank/DDBJ whole genome shotgun (WGS) entry which is preliminary data.</text>
</comment>
<dbReference type="InterPro" id="IPR033954">
    <property type="entry name" value="DiS-bond_Isoase_DsbC/G"/>
</dbReference>
<evidence type="ECO:0000313" key="3">
    <source>
        <dbReference type="EMBL" id="MQL50069.1"/>
    </source>
</evidence>
<gene>
    <name evidence="3" type="ORF">GEA64_19795</name>
</gene>
<dbReference type="InterPro" id="IPR036249">
    <property type="entry name" value="Thioredoxin-like_sf"/>
</dbReference>
<evidence type="ECO:0000313" key="4">
    <source>
        <dbReference type="Proteomes" id="UP000481739"/>
    </source>
</evidence>
<dbReference type="CDD" id="cd03020">
    <property type="entry name" value="DsbA_DsbC_DsbG"/>
    <property type="match status" value="1"/>
</dbReference>
<comment type="function">
    <text evidence="1">Required for disulfide bond formation in some periplasmic proteins. Acts by transferring its disulfide bond to other proteins and is reduced in the process.</text>
</comment>
<dbReference type="Gene3D" id="3.40.30.10">
    <property type="entry name" value="Glutaredoxin"/>
    <property type="match status" value="1"/>
</dbReference>
<dbReference type="Proteomes" id="UP000481739">
    <property type="component" value="Unassembled WGS sequence"/>
</dbReference>
<organism evidence="3 4">
    <name type="scientific">Photorhabdus khanii</name>
    <dbReference type="NCBI Taxonomy" id="1004150"/>
    <lineage>
        <taxon>Bacteria</taxon>
        <taxon>Pseudomonadati</taxon>
        <taxon>Pseudomonadota</taxon>
        <taxon>Gammaproteobacteria</taxon>
        <taxon>Enterobacterales</taxon>
        <taxon>Morganellaceae</taxon>
        <taxon>Photorhabdus</taxon>
    </lineage>
</organism>
<keyword evidence="2" id="KW-0472">Membrane</keyword>
<accession>A0A7C9KWV7</accession>
<evidence type="ECO:0000256" key="2">
    <source>
        <dbReference type="SAM" id="Phobius"/>
    </source>
</evidence>
<reference evidence="3 4" key="1">
    <citation type="journal article" date="2019" name="Nature">
        <title>A new antibiotic selectively kills Gram-negative pathogens.</title>
        <authorList>
            <person name="Imai Y."/>
            <person name="Meyer K.J."/>
            <person name="Iinishi A."/>
            <person name="Favre-Godal Q."/>
            <person name="Green R."/>
            <person name="Manuse S."/>
            <person name="Caboni M."/>
            <person name="Mori M."/>
            <person name="Niles S."/>
            <person name="Ghiglieri M."/>
            <person name="Honrao C."/>
            <person name="Ma X."/>
            <person name="Guo J.J."/>
            <person name="Makriyannis A."/>
            <person name="Linares-Otoya L."/>
            <person name="Boehringer N."/>
            <person name="Wuisan Z.G."/>
            <person name="Kaur H."/>
            <person name="Wu R."/>
            <person name="Mateus A."/>
            <person name="Typas A."/>
            <person name="Savitski M.M."/>
            <person name="Espinoza J.L."/>
            <person name="O'Rourke A."/>
            <person name="Nelson K.E."/>
            <person name="Hiller S."/>
            <person name="Noinaj N."/>
            <person name="Schaeberle T.F."/>
            <person name="D'Onofrio A."/>
            <person name="Lewis K."/>
        </authorList>
    </citation>
    <scope>NUCLEOTIDE SEQUENCE [LARGE SCALE GENOMIC DNA]</scope>
    <source>
        <strain evidence="3 4">HGB 1456</strain>
    </source>
</reference>
<dbReference type="EMBL" id="WHZZ01000012">
    <property type="protein sequence ID" value="MQL50069.1"/>
    <property type="molecule type" value="Genomic_DNA"/>
</dbReference>